<evidence type="ECO:0008006" key="3">
    <source>
        <dbReference type="Google" id="ProtNLM"/>
    </source>
</evidence>
<accession>A0AAX0I4Q1</accession>
<dbReference type="AlphaFoldDB" id="A0AAX0I4Q1"/>
<evidence type="ECO:0000313" key="2">
    <source>
        <dbReference type="Proteomes" id="UP000175852"/>
    </source>
</evidence>
<organism evidence="1 2">
    <name type="scientific">Xanthomonas campestris pv. glycines</name>
    <dbReference type="NCBI Taxonomy" id="473421"/>
    <lineage>
        <taxon>Bacteria</taxon>
        <taxon>Pseudomonadati</taxon>
        <taxon>Pseudomonadota</taxon>
        <taxon>Gammaproteobacteria</taxon>
        <taxon>Lysobacterales</taxon>
        <taxon>Lysobacteraceae</taxon>
        <taxon>Xanthomonas</taxon>
    </lineage>
</organism>
<reference evidence="1 2" key="1">
    <citation type="submission" date="2016-09" db="EMBL/GenBank/DDBJ databases">
        <authorList>
            <person name="Wen S.-F."/>
            <person name="Lo A.-C."/>
            <person name="Lin C.-J."/>
            <person name="Tseng T.-T."/>
        </authorList>
    </citation>
    <scope>NUCLEOTIDE SEQUENCE [LARGE SCALE GENOMIC DNA]</scope>
    <source>
        <strain evidence="1 2">12609</strain>
    </source>
</reference>
<dbReference type="Proteomes" id="UP000175852">
    <property type="component" value="Unassembled WGS sequence"/>
</dbReference>
<evidence type="ECO:0000313" key="1">
    <source>
        <dbReference type="EMBL" id="OEY98613.1"/>
    </source>
</evidence>
<gene>
    <name evidence="1" type="ORF">BIY41_09600</name>
</gene>
<sequence length="72" mass="7657">MITTMFNSPRILWQAATEDGLTEVAIGAPVDAGGTIVLEQEGRHIVIDPSSVPELRKMLNELAGIAKGVRNG</sequence>
<dbReference type="RefSeq" id="WP_029828734.1">
    <property type="nucleotide sequence ID" value="NZ_CP026334.1"/>
</dbReference>
<name>A0AAX0I4Q1_XANCG</name>
<dbReference type="EMBL" id="MKCQ01000028">
    <property type="protein sequence ID" value="OEY98613.1"/>
    <property type="molecule type" value="Genomic_DNA"/>
</dbReference>
<protein>
    <recommendedName>
        <fullName evidence="3">AbrB/MazE/SpoVT family DNA-binding domain-containing protein</fullName>
    </recommendedName>
</protein>
<comment type="caution">
    <text evidence="1">The sequence shown here is derived from an EMBL/GenBank/DDBJ whole genome shotgun (WGS) entry which is preliminary data.</text>
</comment>
<proteinExistence type="predicted"/>